<dbReference type="InterPro" id="IPR016032">
    <property type="entry name" value="Sig_transdc_resp-reg_C-effctor"/>
</dbReference>
<dbReference type="CDD" id="cd06170">
    <property type="entry name" value="LuxR_C_like"/>
    <property type="match status" value="1"/>
</dbReference>
<keyword evidence="4" id="KW-1133">Transmembrane helix</keyword>
<feature type="domain" description="HTH luxR-type" evidence="5">
    <location>
        <begin position="66"/>
        <end position="131"/>
    </location>
</feature>
<keyword evidence="7" id="KW-1185">Reference proteome</keyword>
<dbReference type="GO" id="GO:0003677">
    <property type="term" value="F:DNA binding"/>
    <property type="evidence" value="ECO:0007669"/>
    <property type="project" value="UniProtKB-KW"/>
</dbReference>
<name>Q88G21_PSEPK</name>
<evidence type="ECO:0000256" key="2">
    <source>
        <dbReference type="ARBA" id="ARBA00023125"/>
    </source>
</evidence>
<dbReference type="InterPro" id="IPR036388">
    <property type="entry name" value="WH-like_DNA-bd_sf"/>
</dbReference>
<evidence type="ECO:0000313" key="6">
    <source>
        <dbReference type="EMBL" id="AAN69499.1"/>
    </source>
</evidence>
<dbReference type="OrthoDB" id="6896872at2"/>
<proteinExistence type="predicted"/>
<evidence type="ECO:0000313" key="7">
    <source>
        <dbReference type="Proteomes" id="UP000000556"/>
    </source>
</evidence>
<dbReference type="eggNOG" id="COG2197">
    <property type="taxonomic scope" value="Bacteria"/>
</dbReference>
<dbReference type="BioCyc" id="PPUT160488:G1G01-4169-MONOMER"/>
<dbReference type="InterPro" id="IPR000792">
    <property type="entry name" value="Tscrpt_reg_LuxR_C"/>
</dbReference>
<dbReference type="STRING" id="160488.PP_3905"/>
<dbReference type="PATRIC" id="fig|160488.4.peg.4160"/>
<dbReference type="Proteomes" id="UP000000556">
    <property type="component" value="Chromosome"/>
</dbReference>
<accession>Q88G21</accession>
<dbReference type="KEGG" id="ppu:PP_3905"/>
<dbReference type="SUPFAM" id="SSF46894">
    <property type="entry name" value="C-terminal effector domain of the bipartite response regulators"/>
    <property type="match status" value="1"/>
</dbReference>
<dbReference type="HOGENOM" id="CLU_126558_0_0_6"/>
<dbReference type="Gene3D" id="1.10.10.10">
    <property type="entry name" value="Winged helix-like DNA-binding domain superfamily/Winged helix DNA-binding domain"/>
    <property type="match status" value="1"/>
</dbReference>
<evidence type="ECO:0000256" key="4">
    <source>
        <dbReference type="SAM" id="Phobius"/>
    </source>
</evidence>
<dbReference type="DNASU" id="1046660"/>
<dbReference type="Pfam" id="PF00196">
    <property type="entry name" value="GerE"/>
    <property type="match status" value="1"/>
</dbReference>
<dbReference type="PaxDb" id="160488-PP_3905"/>
<reference evidence="6 7" key="1">
    <citation type="journal article" date="2002" name="Environ. Microbiol.">
        <title>Complete genome sequence and comparative analysis of the metabolically versatile Pseudomonas putida KT2440.</title>
        <authorList>
            <person name="Nelson K.E."/>
            <person name="Weinel C."/>
            <person name="Paulsen I.T."/>
            <person name="Dodson R.J."/>
            <person name="Hilbert H."/>
            <person name="Martins dos Santos V.A."/>
            <person name="Fouts D.E."/>
            <person name="Gill S.R."/>
            <person name="Pop M."/>
            <person name="Holmes M."/>
            <person name="Brinkac L."/>
            <person name="Beanan M."/>
            <person name="DeBoy R.T."/>
            <person name="Daugherty S."/>
            <person name="Kolonay J."/>
            <person name="Madupu R."/>
            <person name="Nelson W."/>
            <person name="White O."/>
            <person name="Peterson J."/>
            <person name="Khouri H."/>
            <person name="Hance I."/>
            <person name="Chris Lee P."/>
            <person name="Holtzapple E."/>
            <person name="Scanlan D."/>
            <person name="Tran K."/>
            <person name="Moazzez A."/>
            <person name="Utterback T."/>
            <person name="Rizzo M."/>
            <person name="Lee K."/>
            <person name="Kosack D."/>
            <person name="Moestl D."/>
            <person name="Wedler H."/>
            <person name="Lauber J."/>
            <person name="Stjepandic D."/>
            <person name="Hoheisel J."/>
            <person name="Straetz M."/>
            <person name="Heim S."/>
            <person name="Kiewitz C."/>
            <person name="Eisen J.A."/>
            <person name="Timmis K.N."/>
            <person name="Dusterhoft A."/>
            <person name="Tummler B."/>
            <person name="Fraser C.M."/>
        </authorList>
    </citation>
    <scope>NUCLEOTIDE SEQUENCE [LARGE SCALE GENOMIC DNA]</scope>
    <source>
        <strain evidence="7">ATCC 47054 / DSM 6125 / CFBP 8728 / NCIMB 11950 / KT2440</strain>
    </source>
</reference>
<dbReference type="GO" id="GO:0006355">
    <property type="term" value="P:regulation of DNA-templated transcription"/>
    <property type="evidence" value="ECO:0007669"/>
    <property type="project" value="InterPro"/>
</dbReference>
<evidence type="ECO:0000259" key="5">
    <source>
        <dbReference type="PROSITE" id="PS50043"/>
    </source>
</evidence>
<keyword evidence="2" id="KW-0238">DNA-binding</keyword>
<organism evidence="6 7">
    <name type="scientific">Pseudomonas putida (strain ATCC 47054 / DSM 6125 / CFBP 8728 / NCIMB 11950 / KT2440)</name>
    <dbReference type="NCBI Taxonomy" id="160488"/>
    <lineage>
        <taxon>Bacteria</taxon>
        <taxon>Pseudomonadati</taxon>
        <taxon>Pseudomonadota</taxon>
        <taxon>Gammaproteobacteria</taxon>
        <taxon>Pseudomonadales</taxon>
        <taxon>Pseudomonadaceae</taxon>
        <taxon>Pseudomonas</taxon>
    </lineage>
</organism>
<dbReference type="AlphaFoldDB" id="Q88G21"/>
<protein>
    <submittedName>
        <fullName evidence="6">Transcriptional regulator, LuxR family</fullName>
    </submittedName>
</protein>
<sequence>MAKHPGTINMPPHAGGPIDLVPHHQAASVVAFALPWSGRFMAASVTTNAAHPRDQIMDTITIGAWIGHLGRGLAPRELQCLLEVAQGFTTKEIAKHFGISESGVEKRIGDAMLKLKVARRAAMVAEAMRRQIISPLCILLASLIAMHAVIDDSDPMRRDRRAPERRTAQVRIVRKAEAFEYHA</sequence>
<reference evidence="6 7" key="2">
    <citation type="journal article" date="2016" name="Environ. Microbiol.">
        <title>The revisited genome of Pseudomonas putida KT2440 enlightens its value as a robust metabolic chassis.</title>
        <authorList>
            <person name="Belda E."/>
            <person name="van Heck R.G."/>
            <person name="Lopez-Sanchez M.J."/>
            <person name="Cruveiller S."/>
            <person name="Barbe V."/>
            <person name="Fraser C."/>
            <person name="Klenk H.P."/>
            <person name="Petersen J."/>
            <person name="Morgat A."/>
            <person name="Nikel P.I."/>
            <person name="Vallenet D."/>
            <person name="Rouy Z."/>
            <person name="Sekowska A."/>
            <person name="Martins Dos Santos V.A."/>
            <person name="de Lorenzo V."/>
            <person name="Danchin A."/>
            <person name="Medigue C."/>
        </authorList>
    </citation>
    <scope>NUCLEOTIDE SEQUENCE [LARGE SCALE GENOMIC DNA]</scope>
    <source>
        <strain evidence="7">ATCC 47054 / DSM 6125 / CFBP 8728 / NCIMB 11950 / KT2440</strain>
    </source>
</reference>
<keyword evidence="3" id="KW-0804">Transcription</keyword>
<feature type="transmembrane region" description="Helical" evidence="4">
    <location>
        <begin position="132"/>
        <end position="150"/>
    </location>
</feature>
<keyword evidence="4" id="KW-0472">Membrane</keyword>
<dbReference type="PANTHER" id="PTHR44688">
    <property type="entry name" value="DNA-BINDING TRANSCRIPTIONAL ACTIVATOR DEVR_DOSR"/>
    <property type="match status" value="1"/>
</dbReference>
<evidence type="ECO:0000256" key="1">
    <source>
        <dbReference type="ARBA" id="ARBA00023015"/>
    </source>
</evidence>
<gene>
    <name evidence="6" type="ordered locus">PP_3905</name>
</gene>
<dbReference type="SMART" id="SM00421">
    <property type="entry name" value="HTH_LUXR"/>
    <property type="match status" value="1"/>
</dbReference>
<keyword evidence="4" id="KW-0812">Transmembrane</keyword>
<dbReference type="EMBL" id="AE015451">
    <property type="protein sequence ID" value="AAN69499.1"/>
    <property type="molecule type" value="Genomic_DNA"/>
</dbReference>
<dbReference type="PANTHER" id="PTHR44688:SF16">
    <property type="entry name" value="DNA-BINDING TRANSCRIPTIONAL ACTIVATOR DEVR_DOSR"/>
    <property type="match status" value="1"/>
</dbReference>
<keyword evidence="1" id="KW-0805">Transcription regulation</keyword>
<dbReference type="PROSITE" id="PS50043">
    <property type="entry name" value="HTH_LUXR_2"/>
    <property type="match status" value="1"/>
</dbReference>
<evidence type="ECO:0000256" key="3">
    <source>
        <dbReference type="ARBA" id="ARBA00023163"/>
    </source>
</evidence>